<organism evidence="2 3">
    <name type="scientific">Blastomyces percursus</name>
    <dbReference type="NCBI Taxonomy" id="1658174"/>
    <lineage>
        <taxon>Eukaryota</taxon>
        <taxon>Fungi</taxon>
        <taxon>Dikarya</taxon>
        <taxon>Ascomycota</taxon>
        <taxon>Pezizomycotina</taxon>
        <taxon>Eurotiomycetes</taxon>
        <taxon>Eurotiomycetidae</taxon>
        <taxon>Onygenales</taxon>
        <taxon>Ajellomycetaceae</taxon>
        <taxon>Blastomyces</taxon>
    </lineage>
</organism>
<dbReference type="EMBL" id="LGTZ01003189">
    <property type="protein sequence ID" value="OJD10023.1"/>
    <property type="molecule type" value="Genomic_DNA"/>
</dbReference>
<keyword evidence="3" id="KW-1185">Reference proteome</keyword>
<dbReference type="Pfam" id="PF14474">
    <property type="entry name" value="RTC4"/>
    <property type="match status" value="1"/>
</dbReference>
<dbReference type="AlphaFoldDB" id="A0A1J9Q186"/>
<gene>
    <name evidence="2" type="ORF">ACJ73_09973</name>
</gene>
<sequence>MLVQEDMGVDAKGARRILKESNEIGNLLNLGIVTILVNNVAIGTYLLGDSLNIFALAGSTHNLVVI</sequence>
<dbReference type="VEuPathDB" id="FungiDB:ACJ73_09973"/>
<evidence type="ECO:0000259" key="1">
    <source>
        <dbReference type="Pfam" id="PF14474"/>
    </source>
</evidence>
<proteinExistence type="predicted"/>
<dbReference type="Proteomes" id="UP000242791">
    <property type="component" value="Unassembled WGS sequence"/>
</dbReference>
<feature type="domain" description="Restriction of telomere capping protein 4 C-terminal" evidence="1">
    <location>
        <begin position="1"/>
        <end position="29"/>
    </location>
</feature>
<accession>A0A1J9Q186</accession>
<name>A0A1J9Q186_9EURO</name>
<dbReference type="InterPro" id="IPR028094">
    <property type="entry name" value="RTC4_C"/>
</dbReference>
<dbReference type="OrthoDB" id="128308at2759"/>
<reference evidence="2 3" key="1">
    <citation type="submission" date="2015-08" db="EMBL/GenBank/DDBJ databases">
        <title>Emmonsia species relationships and genome sequence.</title>
        <authorList>
            <person name="Cuomo C.A."/>
            <person name="Schwartz I.S."/>
            <person name="Kenyon C."/>
            <person name="De Hoog G.S."/>
            <person name="Govender N.P."/>
            <person name="Botha A."/>
            <person name="Moreno L."/>
            <person name="De Vries M."/>
            <person name="Munoz J.F."/>
            <person name="Stielow J.B."/>
        </authorList>
    </citation>
    <scope>NUCLEOTIDE SEQUENCE [LARGE SCALE GENOMIC DNA]</scope>
    <source>
        <strain evidence="2 3">EI222</strain>
    </source>
</reference>
<protein>
    <recommendedName>
        <fullName evidence="1">Restriction of telomere capping protein 4 C-terminal domain-containing protein</fullName>
    </recommendedName>
</protein>
<evidence type="ECO:0000313" key="3">
    <source>
        <dbReference type="Proteomes" id="UP000242791"/>
    </source>
</evidence>
<comment type="caution">
    <text evidence="2">The sequence shown here is derived from an EMBL/GenBank/DDBJ whole genome shotgun (WGS) entry which is preliminary data.</text>
</comment>
<evidence type="ECO:0000313" key="2">
    <source>
        <dbReference type="EMBL" id="OJD10023.1"/>
    </source>
</evidence>